<sequence length="108" mass="12260">MNQIKKTELNEPQQKLIELMQQINFGRISNIPVVGGNPELTADTIIEREIKLGGQNGNRPELAKDDFTLKQEVLALIEHLTRMGDGIIRHLEIKHGLPFLIRIEERAA</sequence>
<accession>Q314E6</accession>
<evidence type="ECO:0000313" key="2">
    <source>
        <dbReference type="Proteomes" id="UP000002710"/>
    </source>
</evidence>
<name>Q314E6_OLEA2</name>
<protein>
    <submittedName>
        <fullName evidence="1">Uncharacterized protein</fullName>
    </submittedName>
</protein>
<dbReference type="STRING" id="207559.Dde_0899"/>
<evidence type="ECO:0000313" key="1">
    <source>
        <dbReference type="EMBL" id="ABB37700.1"/>
    </source>
</evidence>
<dbReference type="HOGENOM" id="CLU_2259193_0_0_7"/>
<dbReference type="Proteomes" id="UP000002710">
    <property type="component" value="Chromosome"/>
</dbReference>
<reference evidence="1 2" key="1">
    <citation type="journal article" date="2011" name="J. Bacteriol.">
        <title>Complete genome sequence and updated annotation of Desulfovibrio alaskensis G20.</title>
        <authorList>
            <person name="Hauser L.J."/>
            <person name="Land M.L."/>
            <person name="Brown S.D."/>
            <person name="Larimer F."/>
            <person name="Keller K.L."/>
            <person name="Rapp-Giles B.J."/>
            <person name="Price M.N."/>
            <person name="Lin M."/>
            <person name="Bruce D.C."/>
            <person name="Detter J.C."/>
            <person name="Tapia R."/>
            <person name="Han C.S."/>
            <person name="Goodwin L.A."/>
            <person name="Cheng J.F."/>
            <person name="Pitluck S."/>
            <person name="Copeland A."/>
            <person name="Lucas S."/>
            <person name="Nolan M."/>
            <person name="Lapidus A.L."/>
            <person name="Palumbo A.V."/>
            <person name="Wall J.D."/>
        </authorList>
    </citation>
    <scope>NUCLEOTIDE SEQUENCE [LARGE SCALE GENOMIC DNA]</scope>
    <source>
        <strain evidence="2">ATCC BAA 1058 / DSM 17464 / G20</strain>
    </source>
</reference>
<keyword evidence="2" id="KW-1185">Reference proteome</keyword>
<dbReference type="AlphaFoldDB" id="Q314E6"/>
<organism evidence="1 2">
    <name type="scientific">Oleidesulfovibrio alaskensis (strain ATCC BAA-1058 / DSM 17464 / G20)</name>
    <name type="common">Desulfovibrio alaskensis</name>
    <dbReference type="NCBI Taxonomy" id="207559"/>
    <lineage>
        <taxon>Bacteria</taxon>
        <taxon>Pseudomonadati</taxon>
        <taxon>Thermodesulfobacteriota</taxon>
        <taxon>Desulfovibrionia</taxon>
        <taxon>Desulfovibrionales</taxon>
        <taxon>Desulfovibrionaceae</taxon>
        <taxon>Oleidesulfovibrio</taxon>
    </lineage>
</organism>
<proteinExistence type="predicted"/>
<dbReference type="KEGG" id="dde:Dde_0899"/>
<gene>
    <name evidence="1" type="ordered locus">Dde_0899</name>
</gene>
<dbReference type="EMBL" id="CP000112">
    <property type="protein sequence ID" value="ABB37700.1"/>
    <property type="molecule type" value="Genomic_DNA"/>
</dbReference>
<dbReference type="RefSeq" id="WP_011366944.1">
    <property type="nucleotide sequence ID" value="NC_007519.1"/>
</dbReference>
<dbReference type="eggNOG" id="ENOG5030DP7">
    <property type="taxonomic scope" value="Bacteria"/>
</dbReference>